<evidence type="ECO:0000256" key="4">
    <source>
        <dbReference type="RuleBase" id="RU003345"/>
    </source>
</evidence>
<organism evidence="6 7">
    <name type="scientific">Pectobacterium cacticida</name>
    <dbReference type="NCBI Taxonomy" id="69221"/>
    <lineage>
        <taxon>Bacteria</taxon>
        <taxon>Pseudomonadati</taxon>
        <taxon>Pseudomonadota</taxon>
        <taxon>Gammaproteobacteria</taxon>
        <taxon>Enterobacterales</taxon>
        <taxon>Pectobacteriaceae</taxon>
        <taxon>Pectobacterium</taxon>
    </lineage>
</organism>
<dbReference type="Pfam" id="PF00171">
    <property type="entry name" value="Aldedh"/>
    <property type="match status" value="1"/>
</dbReference>
<dbReference type="InterPro" id="IPR015590">
    <property type="entry name" value="Aldehyde_DH_dom"/>
</dbReference>
<dbReference type="EMBL" id="CP125967">
    <property type="protein sequence ID" value="WWO38111.1"/>
    <property type="molecule type" value="Genomic_DNA"/>
</dbReference>
<name>A0ABZ2G9A2_9GAMM</name>
<evidence type="ECO:0000256" key="3">
    <source>
        <dbReference type="PROSITE-ProRule" id="PRU10007"/>
    </source>
</evidence>
<accession>A0ABZ2G9A2</accession>
<comment type="similarity">
    <text evidence="1 4">Belongs to the aldehyde dehydrogenase family.</text>
</comment>
<dbReference type="PANTHER" id="PTHR43353:SF5">
    <property type="entry name" value="SUCCINATE-SEMIALDEHYDE DEHYDROGENASE, MITOCHONDRIAL"/>
    <property type="match status" value="1"/>
</dbReference>
<dbReference type="SUPFAM" id="SSF53720">
    <property type="entry name" value="ALDH-like"/>
    <property type="match status" value="1"/>
</dbReference>
<feature type="domain" description="Aldehyde dehydrogenase" evidence="5">
    <location>
        <begin position="2"/>
        <end position="451"/>
    </location>
</feature>
<dbReference type="InterPro" id="IPR029510">
    <property type="entry name" value="Ald_DH_CS_GLU"/>
</dbReference>
<dbReference type="Proteomes" id="UP001379444">
    <property type="component" value="Chromosome"/>
</dbReference>
<dbReference type="EC" id="1.2.1.-" evidence="6"/>
<gene>
    <name evidence="6" type="ORF">QNA12_16610</name>
</gene>
<reference evidence="6 7" key="1">
    <citation type="journal article" date="2024" name="Front. Plant Sci.">
        <title>Comprehensive phenomic and genomic studies of the species, Pectobacterium cacticida and proposal for reclassification as Alcorniella cacticida comb. nov.</title>
        <authorList>
            <person name="Jonca J."/>
            <person name="Pirhonen M."/>
            <person name="Waleron M.M."/>
            <person name="Gawor J."/>
            <person name="Mrozik A."/>
            <person name="Smoktunowicz M."/>
            <person name="Waleron K."/>
            <person name="Waleron M."/>
        </authorList>
    </citation>
    <scope>NUCLEOTIDE SEQUENCE [LARGE SCALE GENOMIC DNA]</scope>
    <source>
        <strain evidence="6 7">DPMP6</strain>
    </source>
</reference>
<dbReference type="Gene3D" id="3.40.309.10">
    <property type="entry name" value="Aldehyde Dehydrogenase, Chain A, domain 2"/>
    <property type="match status" value="1"/>
</dbReference>
<dbReference type="PANTHER" id="PTHR43353">
    <property type="entry name" value="SUCCINATE-SEMIALDEHYDE DEHYDROGENASE, MITOCHONDRIAL"/>
    <property type="match status" value="1"/>
</dbReference>
<evidence type="ECO:0000256" key="1">
    <source>
        <dbReference type="ARBA" id="ARBA00009986"/>
    </source>
</evidence>
<dbReference type="GO" id="GO:0016491">
    <property type="term" value="F:oxidoreductase activity"/>
    <property type="evidence" value="ECO:0007669"/>
    <property type="project" value="UniProtKB-KW"/>
</dbReference>
<dbReference type="PROSITE" id="PS00687">
    <property type="entry name" value="ALDEHYDE_DEHYDR_GLU"/>
    <property type="match status" value="1"/>
</dbReference>
<evidence type="ECO:0000313" key="6">
    <source>
        <dbReference type="EMBL" id="WWO38111.1"/>
    </source>
</evidence>
<sequence length="459" mass="50017">MIKVYNPADGSVVGEAPEMSTDEVLAAIDRTCDAFPAWSRMLAKERGAKLRRWFELVSADRRIFAELMVKENGKCLTEAMGEIAYGLGFVEWYAEEAKRVYGDTIPTHAQNAAVIVTKEPVGPTAAITPWNFPFMMITRKVATALAAGCTMIIKPSEETPLTAYKLLEYAREAGIPEGVFEMVTGDPKTIGEAFTNDARIQKISFTGSTNVGKLLARNSADTLKKMTMELGGNAPFIVFDDVDIDDAVTGLVAAKLRNSGQVCISPNRVYVQDAIYDTFAEKLKVAVERIRVDQGLQEEFVVGPLINQSAVNKVDALVADAVKRGASLLSGGELARPESLFYKPTILTNVPDDAQVRTTEIFGPVFPLYRFASEDEVIQRANDTEYGLVAYAYTSALGRAFRLSREIKAGMVVLNSGSVGTESVPFGGVKQSGYGREGSHYGIEEYVSVKYTLMAALDK</sequence>
<dbReference type="CDD" id="cd07103">
    <property type="entry name" value="ALDH_F5_SSADH_GabD"/>
    <property type="match status" value="1"/>
</dbReference>
<keyword evidence="7" id="KW-1185">Reference proteome</keyword>
<dbReference type="InterPro" id="IPR016161">
    <property type="entry name" value="Ald_DH/histidinol_DH"/>
</dbReference>
<dbReference type="Gene3D" id="3.40.605.10">
    <property type="entry name" value="Aldehyde Dehydrogenase, Chain A, domain 1"/>
    <property type="match status" value="1"/>
</dbReference>
<proteinExistence type="inferred from homology"/>
<keyword evidence="2 4" id="KW-0560">Oxidoreductase</keyword>
<evidence type="ECO:0000256" key="2">
    <source>
        <dbReference type="ARBA" id="ARBA00023002"/>
    </source>
</evidence>
<evidence type="ECO:0000313" key="7">
    <source>
        <dbReference type="Proteomes" id="UP001379444"/>
    </source>
</evidence>
<dbReference type="InterPro" id="IPR050740">
    <property type="entry name" value="Aldehyde_DH_Superfamily"/>
</dbReference>
<dbReference type="InterPro" id="IPR016162">
    <property type="entry name" value="Ald_DH_N"/>
</dbReference>
<feature type="active site" evidence="3">
    <location>
        <position position="229"/>
    </location>
</feature>
<evidence type="ECO:0000259" key="5">
    <source>
        <dbReference type="Pfam" id="PF00171"/>
    </source>
</evidence>
<dbReference type="InterPro" id="IPR016163">
    <property type="entry name" value="Ald_DH_C"/>
</dbReference>
<protein>
    <submittedName>
        <fullName evidence="6">NAD-dependent succinate-semialdehyde dehydrogenase</fullName>
        <ecNumber evidence="6">1.2.1.-</ecNumber>
    </submittedName>
</protein>